<accession>A0A931G5B2</accession>
<name>A0A931G5B2_9MICC</name>
<comment type="caution">
    <text evidence="1">The sequence shown here is derived from an EMBL/GenBank/DDBJ whole genome shotgun (WGS) entry which is preliminary data.</text>
</comment>
<evidence type="ECO:0000313" key="1">
    <source>
        <dbReference type="EMBL" id="MBG0740651.1"/>
    </source>
</evidence>
<dbReference type="Proteomes" id="UP000655366">
    <property type="component" value="Unassembled WGS sequence"/>
</dbReference>
<dbReference type="EMBL" id="JADNYM010000019">
    <property type="protein sequence ID" value="MBG0740651.1"/>
    <property type="molecule type" value="Genomic_DNA"/>
</dbReference>
<evidence type="ECO:0008006" key="3">
    <source>
        <dbReference type="Google" id="ProtNLM"/>
    </source>
</evidence>
<keyword evidence="2" id="KW-1185">Reference proteome</keyword>
<dbReference type="AlphaFoldDB" id="A0A931G5B2"/>
<sequence>MSLSDVAALARVQRSVVSMWRTRSATSDNPFPAPARTVRGRDVFDAAEVATWLASTGRGNNAEATADVAAFAAPSTRAAGADRRFQTLTSLLALREITGWQLGALAADQLLDAADDCDPDDAFLFRELEHAGQHLPELARYTDALVDAAFNVAAAFEKLMDGRFRTGLRAHTNAALSPEAVALVAAAAVELSRQLGPDAVFVDSTPGGSDVLLGIVQQAGEERSPVFVTAQNDGEEARLVQRRLRVHGSEHRSLRVDESGAFELTGPAVHVCQYPSPASPGMAPWDMLLGIDNTLLQMDDDQRAVIVAPARVLCDAPATGGDLARSNLLRSDLLRSGRVRAVIRLPQGLVRSKPREAQALWVLGPSLAGVDIAERWTMVADLSAHKLTDDVVQDLIADIAASMGDRAAVRSHSFRFARLVFTRSLLAGQASLVAAAGVRAPAPRDSGAQAALRAEELLRLLAADPPPLPGTDAVLPAAEPGAVATTAATIGTLLAAGILTYLPGNRILPGDLTADGPAHAGGTAVIGSAELSAPGVEQYSGSSRRSVDLLHFAARYPSGRLTEPGDIVFCTSPRPAAVVDQSGGAVVVLPARVLRINARDPRGLHPFVIAADINAQAAGAKNWRTWRLRHVPNAQRVPLTEALAQLQHAEREARQRLARLEELGTLIRDGVAGGSLRLAVHHAPPEGTP</sequence>
<reference evidence="1 2" key="1">
    <citation type="submission" date="2020-11" db="EMBL/GenBank/DDBJ databases">
        <title>Arthrobacter antarcticus sp. nov., isolated from Antarctic Soil.</title>
        <authorList>
            <person name="Li J."/>
        </authorList>
    </citation>
    <scope>NUCLEOTIDE SEQUENCE [LARGE SCALE GENOMIC DNA]</scope>
    <source>
        <strain evidence="1 2">Z1-20</strain>
    </source>
</reference>
<evidence type="ECO:0000313" key="2">
    <source>
        <dbReference type="Proteomes" id="UP000655366"/>
    </source>
</evidence>
<gene>
    <name evidence="1" type="ORF">IV500_14825</name>
</gene>
<protein>
    <recommendedName>
        <fullName evidence="3">DNA methylase adenine-specific domain-containing protein</fullName>
    </recommendedName>
</protein>
<proteinExistence type="predicted"/>
<organism evidence="1 2">
    <name type="scientific">Arthrobacter terrae</name>
    <dbReference type="NCBI Taxonomy" id="2935737"/>
    <lineage>
        <taxon>Bacteria</taxon>
        <taxon>Bacillati</taxon>
        <taxon>Actinomycetota</taxon>
        <taxon>Actinomycetes</taxon>
        <taxon>Micrococcales</taxon>
        <taxon>Micrococcaceae</taxon>
        <taxon>Arthrobacter</taxon>
    </lineage>
</organism>